<reference evidence="1" key="1">
    <citation type="journal article" date="2023" name="Nat. Microbiol.">
        <title>Babesia duncani multi-omics identifies virulence factors and drug targets.</title>
        <authorList>
            <person name="Singh P."/>
            <person name="Lonardi S."/>
            <person name="Liang Q."/>
            <person name="Vydyam P."/>
            <person name="Khabirova E."/>
            <person name="Fang T."/>
            <person name="Gihaz S."/>
            <person name="Thekkiniath J."/>
            <person name="Munshi M."/>
            <person name="Abel S."/>
            <person name="Ciampossin L."/>
            <person name="Batugedara G."/>
            <person name="Gupta M."/>
            <person name="Lu X.M."/>
            <person name="Lenz T."/>
            <person name="Chakravarty S."/>
            <person name="Cornillot E."/>
            <person name="Hu Y."/>
            <person name="Ma W."/>
            <person name="Gonzalez L.M."/>
            <person name="Sanchez S."/>
            <person name="Estrada K."/>
            <person name="Sanchez-Flores A."/>
            <person name="Montero E."/>
            <person name="Harb O.S."/>
            <person name="Le Roch K.G."/>
            <person name="Mamoun C.B."/>
        </authorList>
    </citation>
    <scope>NUCLEOTIDE SEQUENCE</scope>
    <source>
        <strain evidence="1">WA1</strain>
    </source>
</reference>
<proteinExistence type="predicted"/>
<accession>A0AAD9UNA2</accession>
<evidence type="ECO:0000313" key="1">
    <source>
        <dbReference type="EMBL" id="KAK2195596.1"/>
    </source>
</evidence>
<protein>
    <submittedName>
        <fullName evidence="1">AP2-ERF domain</fullName>
    </submittedName>
</protein>
<dbReference type="GeneID" id="94337570"/>
<dbReference type="EMBL" id="JALLKP010000004">
    <property type="protein sequence ID" value="KAK2195596.1"/>
    <property type="molecule type" value="Genomic_DNA"/>
</dbReference>
<name>A0AAD9UNA2_9APIC</name>
<dbReference type="KEGG" id="bdw:94337570"/>
<dbReference type="Proteomes" id="UP001214638">
    <property type="component" value="Unassembled WGS sequence"/>
</dbReference>
<evidence type="ECO:0000313" key="2">
    <source>
        <dbReference type="Proteomes" id="UP001214638"/>
    </source>
</evidence>
<gene>
    <name evidence="1" type="ORF">BdWA1_003273</name>
</gene>
<keyword evidence="2" id="KW-1185">Reference proteome</keyword>
<organism evidence="1 2">
    <name type="scientific">Babesia duncani</name>
    <dbReference type="NCBI Taxonomy" id="323732"/>
    <lineage>
        <taxon>Eukaryota</taxon>
        <taxon>Sar</taxon>
        <taxon>Alveolata</taxon>
        <taxon>Apicomplexa</taxon>
        <taxon>Aconoidasida</taxon>
        <taxon>Piroplasmida</taxon>
        <taxon>Babesiidae</taxon>
        <taxon>Babesia</taxon>
    </lineage>
</organism>
<sequence length="441" mass="50280">MSDFGYSKITDGYYGYPVAMTPLYHPSGVSKYYGYPDMGNGMQSGVYLPIDSMVYAPPEQFYYGFDGINMSNTTFIDPVKPEKSGGGDDSYQYGEVSTCATTPTLSASALPEMPNDAFDLAGATCQTLTEEQCNNNGGYQFSGYYNLPIFPNYYMAENTMENMMDCNGQMAENSTPKYSTSMMTNSEEASILDIAQEITANVQHLPAKDMNGKYSLDKNHPIHCVWRDLNRGHCSWRCRWWEDGRRLSKNFNVKRFGDAEAMRMAITMKIRNSTPAERLQLLKEQREAVRNHLELLRQNGDQQQGEFAITPTPQPLVRMSSFSKRQAKTLSNTKRIQRENWSRLSWTYVKVPDHKVDETSVICRLCAKTTRCSRSRNLQQAHIMHLIRMHKNPWKQYILVAGLTKMCRAAIEALYDQQGFTNSSGWKLRPGTKRPESVFLD</sequence>
<dbReference type="RefSeq" id="XP_067802439.1">
    <property type="nucleotide sequence ID" value="XM_067948288.1"/>
</dbReference>
<dbReference type="AlphaFoldDB" id="A0AAD9UNA2"/>
<dbReference type="Gene3D" id="1.20.5.2050">
    <property type="match status" value="1"/>
</dbReference>
<comment type="caution">
    <text evidence="1">The sequence shown here is derived from an EMBL/GenBank/DDBJ whole genome shotgun (WGS) entry which is preliminary data.</text>
</comment>